<dbReference type="EMBL" id="LQBP01000013">
    <property type="protein sequence ID" value="KUJ77085.1"/>
    <property type="molecule type" value="Genomic_DNA"/>
</dbReference>
<dbReference type="PANTHER" id="PTHR43135:SF3">
    <property type="entry name" value="ALPHA-D-RIBOSE 1-METHYLPHOSPHONATE 5-TRIPHOSPHATE DIPHOSPHATASE"/>
    <property type="match status" value="1"/>
</dbReference>
<dbReference type="STRING" id="1685378.AVO44_18755"/>
<feature type="domain" description="Amidohydrolase-related" evidence="2">
    <location>
        <begin position="78"/>
        <end position="299"/>
    </location>
</feature>
<dbReference type="Gene3D" id="2.30.40.10">
    <property type="entry name" value="Urease, subunit C, domain 1"/>
    <property type="match status" value="1"/>
</dbReference>
<evidence type="ECO:0000256" key="1">
    <source>
        <dbReference type="SAM" id="SignalP"/>
    </source>
</evidence>
<dbReference type="InterPro" id="IPR057744">
    <property type="entry name" value="OTAase-like"/>
</dbReference>
<dbReference type="InterPro" id="IPR006680">
    <property type="entry name" value="Amidohydro-rel"/>
</dbReference>
<comment type="caution">
    <text evidence="3">The sequence shown here is derived from an EMBL/GenBank/DDBJ whole genome shotgun (WGS) entry which is preliminary data.</text>
</comment>
<sequence>MKTILSSVAAIFALSLTATAQETEAPRLLFTNCHVFDGVADSLAEGRNILVEGNLISAVGDADLTSEGAEVIDCDGRTLMPGLIDAHSHIYMNMPGGVGGMESGTWDQIGARAASQATEYLYNGFTSIRELGGGGSGVKKTVDEGLIEGPRIYPGGAFISQTSGHADLRYGSQRNPNLPPYPDDNNAQRLGVTIVADGPDAVLAATRQNLSQGASQIKLMAGGGVASILDPLHTLQFLPEEIEMAVRAAADWDTYVAVHVFSDEGIRRSVDAGVRSIEHGFFASRETLQLMKDRDVFLVAQMTGISPYLELNPGLQSPENQAKLALATDLSKDFVQNVKAIQPKMAFQSDIVFATGEQFRAQMDYEKWFHADLFGNHAMLVAATSGAGELLAYSGLANPYLEGPLGVIEEGAYADILIVEGNPLEDISVIGGNEKWYDAEPRARDIPTLRVIMKDGVIYKNTLE</sequence>
<dbReference type="AlphaFoldDB" id="A0A0X3TMT4"/>
<evidence type="ECO:0000313" key="3">
    <source>
        <dbReference type="EMBL" id="KUJ77085.1"/>
    </source>
</evidence>
<reference evidence="4" key="1">
    <citation type="submission" date="2015-12" db="EMBL/GenBank/DDBJ databases">
        <authorList>
            <person name="Zhang G."/>
            <person name="Stingl U."/>
        </authorList>
    </citation>
    <scope>NUCLEOTIDE SEQUENCE [LARGE SCALE GENOMIC DNA]</scope>
    <source>
        <strain evidence="4">ZGT108</strain>
    </source>
</reference>
<evidence type="ECO:0000259" key="2">
    <source>
        <dbReference type="Pfam" id="PF01979"/>
    </source>
</evidence>
<dbReference type="PANTHER" id="PTHR43135">
    <property type="entry name" value="ALPHA-D-RIBOSE 1-METHYLPHOSPHONATE 5-TRIPHOSPHATE DIPHOSPHATASE"/>
    <property type="match status" value="1"/>
</dbReference>
<name>A0A0X3TMT4_9RHOB</name>
<dbReference type="Gene3D" id="3.20.20.140">
    <property type="entry name" value="Metal-dependent hydrolases"/>
    <property type="match status" value="1"/>
</dbReference>
<dbReference type="SUPFAM" id="SSF51338">
    <property type="entry name" value="Composite domain of metallo-dependent hydrolases"/>
    <property type="match status" value="2"/>
</dbReference>
<dbReference type="OrthoDB" id="9765769at2"/>
<organism evidence="3 4">
    <name type="scientific">Ruegeria profundi</name>
    <dbReference type="NCBI Taxonomy" id="1685378"/>
    <lineage>
        <taxon>Bacteria</taxon>
        <taxon>Pseudomonadati</taxon>
        <taxon>Pseudomonadota</taxon>
        <taxon>Alphaproteobacteria</taxon>
        <taxon>Rhodobacterales</taxon>
        <taxon>Roseobacteraceae</taxon>
        <taxon>Ruegeria</taxon>
    </lineage>
</organism>
<dbReference type="GO" id="GO:0016810">
    <property type="term" value="F:hydrolase activity, acting on carbon-nitrogen (but not peptide) bonds"/>
    <property type="evidence" value="ECO:0007669"/>
    <property type="project" value="InterPro"/>
</dbReference>
<accession>A0A0X3TMT4</accession>
<dbReference type="CDD" id="cd01299">
    <property type="entry name" value="Met_dep_hydrolase_A"/>
    <property type="match status" value="1"/>
</dbReference>
<dbReference type="InterPro" id="IPR032466">
    <property type="entry name" value="Metal_Hydrolase"/>
</dbReference>
<feature type="chain" id="PRO_5007054193" description="Amidohydrolase-related domain-containing protein" evidence="1">
    <location>
        <begin position="21"/>
        <end position="464"/>
    </location>
</feature>
<proteinExistence type="predicted"/>
<dbReference type="Pfam" id="PF01979">
    <property type="entry name" value="Amidohydro_1"/>
    <property type="match status" value="1"/>
</dbReference>
<dbReference type="Proteomes" id="UP000053690">
    <property type="component" value="Unassembled WGS sequence"/>
</dbReference>
<dbReference type="InterPro" id="IPR051781">
    <property type="entry name" value="Metallo-dep_Hydrolase"/>
</dbReference>
<keyword evidence="1" id="KW-0732">Signal</keyword>
<protein>
    <recommendedName>
        <fullName evidence="2">Amidohydrolase-related domain-containing protein</fullName>
    </recommendedName>
</protein>
<gene>
    <name evidence="3" type="ORF">AVO44_18755</name>
</gene>
<dbReference type="SUPFAM" id="SSF51556">
    <property type="entry name" value="Metallo-dependent hydrolases"/>
    <property type="match status" value="1"/>
</dbReference>
<evidence type="ECO:0000313" key="4">
    <source>
        <dbReference type="Proteomes" id="UP000053690"/>
    </source>
</evidence>
<feature type="signal peptide" evidence="1">
    <location>
        <begin position="1"/>
        <end position="20"/>
    </location>
</feature>
<keyword evidence="4" id="KW-1185">Reference proteome</keyword>
<dbReference type="InterPro" id="IPR011059">
    <property type="entry name" value="Metal-dep_hydrolase_composite"/>
</dbReference>